<reference evidence="2 3" key="1">
    <citation type="submission" date="2020-04" db="EMBL/GenBank/DDBJ databases">
        <title>Enterovirga sp. isolate from soil.</title>
        <authorList>
            <person name="Chea S."/>
            <person name="Kim D.-U."/>
        </authorList>
    </citation>
    <scope>NUCLEOTIDE SEQUENCE [LARGE SCALE GENOMIC DNA]</scope>
    <source>
        <strain evidence="2 3">DB1703</strain>
    </source>
</reference>
<comment type="caution">
    <text evidence="2">The sequence shown here is derived from an EMBL/GenBank/DDBJ whole genome shotgun (WGS) entry which is preliminary data.</text>
</comment>
<accession>A0A849I555</accession>
<dbReference type="SUPFAM" id="SSF56672">
    <property type="entry name" value="DNA/RNA polymerases"/>
    <property type="match status" value="1"/>
</dbReference>
<dbReference type="Pfam" id="PF00476">
    <property type="entry name" value="DNA_pol_A"/>
    <property type="match status" value="1"/>
</dbReference>
<sequence>MSQIELRIAAWMAMDPTMLGIYRNDGDIHTATAAVSMGVSDGQFAQADASTRKLNRFKAKAGIATPVIQVLVPRSRAGSDPRCKCPPGTAACPRRLRASGNVRPARRLSGRISAVSWSSPDRS</sequence>
<dbReference type="Gene3D" id="1.10.150.20">
    <property type="entry name" value="5' to 3' exonuclease, C-terminal subdomain"/>
    <property type="match status" value="1"/>
</dbReference>
<dbReference type="GO" id="GO:0003887">
    <property type="term" value="F:DNA-directed DNA polymerase activity"/>
    <property type="evidence" value="ECO:0007669"/>
    <property type="project" value="InterPro"/>
</dbReference>
<evidence type="ECO:0000259" key="1">
    <source>
        <dbReference type="Pfam" id="PF00476"/>
    </source>
</evidence>
<dbReference type="InterPro" id="IPR001098">
    <property type="entry name" value="DNA-dir_DNA_pol_A_palm_dom"/>
</dbReference>
<keyword evidence="3" id="KW-1185">Reference proteome</keyword>
<dbReference type="GO" id="GO:0003677">
    <property type="term" value="F:DNA binding"/>
    <property type="evidence" value="ECO:0007669"/>
    <property type="project" value="InterPro"/>
</dbReference>
<protein>
    <recommendedName>
        <fullName evidence="1">DNA-directed DNA polymerase family A palm domain-containing protein</fullName>
    </recommendedName>
</protein>
<dbReference type="AlphaFoldDB" id="A0A849I555"/>
<evidence type="ECO:0000313" key="3">
    <source>
        <dbReference type="Proteomes" id="UP000564885"/>
    </source>
</evidence>
<proteinExistence type="predicted"/>
<feature type="domain" description="DNA-directed DNA polymerase family A palm" evidence="1">
    <location>
        <begin position="2"/>
        <end position="53"/>
    </location>
</feature>
<organism evidence="2 3">
    <name type="scientific">Enterovirga aerilata</name>
    <dbReference type="NCBI Taxonomy" id="2730920"/>
    <lineage>
        <taxon>Bacteria</taxon>
        <taxon>Pseudomonadati</taxon>
        <taxon>Pseudomonadota</taxon>
        <taxon>Alphaproteobacteria</taxon>
        <taxon>Hyphomicrobiales</taxon>
        <taxon>Methylobacteriaceae</taxon>
        <taxon>Enterovirga</taxon>
    </lineage>
</organism>
<dbReference type="EMBL" id="JABEPP010000002">
    <property type="protein sequence ID" value="NNM72461.1"/>
    <property type="molecule type" value="Genomic_DNA"/>
</dbReference>
<dbReference type="InterPro" id="IPR043502">
    <property type="entry name" value="DNA/RNA_pol_sf"/>
</dbReference>
<dbReference type="Proteomes" id="UP000564885">
    <property type="component" value="Unassembled WGS sequence"/>
</dbReference>
<dbReference type="GO" id="GO:0006260">
    <property type="term" value="P:DNA replication"/>
    <property type="evidence" value="ECO:0007669"/>
    <property type="project" value="InterPro"/>
</dbReference>
<evidence type="ECO:0000313" key="2">
    <source>
        <dbReference type="EMBL" id="NNM72461.1"/>
    </source>
</evidence>
<gene>
    <name evidence="2" type="ORF">HJG44_08665</name>
</gene>
<name>A0A849I555_9HYPH</name>